<proteinExistence type="predicted"/>
<dbReference type="AlphaFoldDB" id="A0A8G2BJD2"/>
<keyword evidence="7" id="KW-0624">Polysaccharide degradation</keyword>
<organism evidence="9 10">
    <name type="scientific">Thalassobaculum litoreum DSM 18839</name>
    <dbReference type="NCBI Taxonomy" id="1123362"/>
    <lineage>
        <taxon>Bacteria</taxon>
        <taxon>Pseudomonadati</taxon>
        <taxon>Pseudomonadota</taxon>
        <taxon>Alphaproteobacteria</taxon>
        <taxon>Rhodospirillales</taxon>
        <taxon>Thalassobaculaceae</taxon>
        <taxon>Thalassobaculum</taxon>
    </lineage>
</organism>
<dbReference type="SUPFAM" id="SSF53474">
    <property type="entry name" value="alpha/beta-Hydrolases"/>
    <property type="match status" value="1"/>
</dbReference>
<keyword evidence="10" id="KW-1185">Reference proteome</keyword>
<dbReference type="OrthoDB" id="9767239at2"/>
<comment type="caution">
    <text evidence="9">The sequence shown here is derived from an EMBL/GenBank/DDBJ whole genome shotgun (WGS) entry which is preliminary data.</text>
</comment>
<dbReference type="EMBL" id="FNBW01000005">
    <property type="protein sequence ID" value="SDF68383.1"/>
    <property type="molecule type" value="Genomic_DNA"/>
</dbReference>
<dbReference type="GO" id="GO:0030600">
    <property type="term" value="F:feruloyl esterase activity"/>
    <property type="evidence" value="ECO:0007669"/>
    <property type="project" value="InterPro"/>
</dbReference>
<dbReference type="GO" id="GO:0045493">
    <property type="term" value="P:xylan catabolic process"/>
    <property type="evidence" value="ECO:0007669"/>
    <property type="project" value="UniProtKB-KW"/>
</dbReference>
<gene>
    <name evidence="9" type="ORF">SAMN05660686_02053</name>
</gene>
<evidence type="ECO:0000256" key="3">
    <source>
        <dbReference type="ARBA" id="ARBA00022651"/>
    </source>
</evidence>
<evidence type="ECO:0000256" key="1">
    <source>
        <dbReference type="ARBA" id="ARBA00004613"/>
    </source>
</evidence>
<protein>
    <submittedName>
        <fullName evidence="9">Polyhydroxybutyrate depolymerase</fullName>
    </submittedName>
</protein>
<evidence type="ECO:0000256" key="7">
    <source>
        <dbReference type="ARBA" id="ARBA00023326"/>
    </source>
</evidence>
<feature type="chain" id="PRO_5034484401" evidence="8">
    <location>
        <begin position="22"/>
        <end position="272"/>
    </location>
</feature>
<dbReference type="InterPro" id="IPR043595">
    <property type="entry name" value="FaeB/C/D"/>
</dbReference>
<dbReference type="InterPro" id="IPR029058">
    <property type="entry name" value="AB_hydrolase_fold"/>
</dbReference>
<feature type="signal peptide" evidence="8">
    <location>
        <begin position="1"/>
        <end position="21"/>
    </location>
</feature>
<dbReference type="Proteomes" id="UP000198615">
    <property type="component" value="Unassembled WGS sequence"/>
</dbReference>
<keyword evidence="6" id="KW-0119">Carbohydrate metabolism</keyword>
<evidence type="ECO:0000256" key="8">
    <source>
        <dbReference type="SAM" id="SignalP"/>
    </source>
</evidence>
<evidence type="ECO:0000256" key="6">
    <source>
        <dbReference type="ARBA" id="ARBA00023277"/>
    </source>
</evidence>
<keyword evidence="2" id="KW-0964">Secreted</keyword>
<evidence type="ECO:0000313" key="9">
    <source>
        <dbReference type="EMBL" id="SDF68383.1"/>
    </source>
</evidence>
<dbReference type="Gene3D" id="3.40.50.1820">
    <property type="entry name" value="alpha/beta hydrolase"/>
    <property type="match status" value="1"/>
</dbReference>
<dbReference type="GO" id="GO:0005576">
    <property type="term" value="C:extracellular region"/>
    <property type="evidence" value="ECO:0007669"/>
    <property type="project" value="UniProtKB-SubCell"/>
</dbReference>
<dbReference type="RefSeq" id="WP_093150073.1">
    <property type="nucleotide sequence ID" value="NZ_FNBW01000005.1"/>
</dbReference>
<name>A0A8G2BJD2_9PROT</name>
<dbReference type="PANTHER" id="PTHR38050">
    <property type="match status" value="1"/>
</dbReference>
<evidence type="ECO:0000256" key="2">
    <source>
        <dbReference type="ARBA" id="ARBA00022525"/>
    </source>
</evidence>
<reference evidence="9 10" key="1">
    <citation type="submission" date="2016-10" db="EMBL/GenBank/DDBJ databases">
        <authorList>
            <person name="Varghese N."/>
            <person name="Submissions S."/>
        </authorList>
    </citation>
    <scope>NUCLEOTIDE SEQUENCE [LARGE SCALE GENOMIC DNA]</scope>
    <source>
        <strain evidence="9 10">DSM 18839</strain>
    </source>
</reference>
<keyword evidence="4 8" id="KW-0732">Signal</keyword>
<keyword evidence="5" id="KW-0378">Hydrolase</keyword>
<comment type="subcellular location">
    <subcellularLocation>
        <location evidence="1">Secreted</location>
    </subcellularLocation>
</comment>
<accession>A0A8G2BJD2</accession>
<evidence type="ECO:0000256" key="4">
    <source>
        <dbReference type="ARBA" id="ARBA00022729"/>
    </source>
</evidence>
<sequence length="272" mass="29669">MIRQLLSLPLAAFLLTAPARAEPAASYAVETGTYQAHVPAGWDGAAQLPLLMFFHGYGQSGEVVMGNTGLMRLADAEGVLVIAPDGQEKRWSHQGAPLRERLRDDDAFVRAVLADAKRRWPVDSRRIWASGFSIGGSMTWHQACFQGGLFTAFLPVAGAFWRPHPESCPSGPVNLMHVHGTGDTVVPMQGRPIREVYHQGDVLTGMAFWRAQNGCPADPAQVTETGDLRCEIWRGCTSGRELQLCLHPGGHIIPMDHMARAIAWAEARAAER</sequence>
<evidence type="ECO:0000256" key="5">
    <source>
        <dbReference type="ARBA" id="ARBA00022801"/>
    </source>
</evidence>
<dbReference type="PANTHER" id="PTHR38050:SF2">
    <property type="entry name" value="FERULOYL ESTERASE C-RELATED"/>
    <property type="match status" value="1"/>
</dbReference>
<evidence type="ECO:0000313" key="10">
    <source>
        <dbReference type="Proteomes" id="UP000198615"/>
    </source>
</evidence>
<keyword evidence="3" id="KW-0858">Xylan degradation</keyword>